<keyword evidence="3" id="KW-1133">Transmembrane helix</keyword>
<evidence type="ECO:0000313" key="5">
    <source>
        <dbReference type="EMBL" id="MYC94931.1"/>
    </source>
</evidence>
<feature type="domain" description="Solute-binding protein family 3/N-terminal" evidence="4">
    <location>
        <begin position="85"/>
        <end position="306"/>
    </location>
</feature>
<accession>A0A6B1D4V4</accession>
<dbReference type="InterPro" id="IPR001638">
    <property type="entry name" value="Solute-binding_3/MltF_N"/>
</dbReference>
<dbReference type="EMBL" id="VXMH01000036">
    <property type="protein sequence ID" value="MYC94931.1"/>
    <property type="molecule type" value="Genomic_DNA"/>
</dbReference>
<dbReference type="PANTHER" id="PTHR35936:SF17">
    <property type="entry name" value="ARGININE-BINDING EXTRACELLULAR PROTEIN ARTP"/>
    <property type="match status" value="1"/>
</dbReference>
<keyword evidence="3" id="KW-0812">Transmembrane</keyword>
<evidence type="ECO:0000256" key="1">
    <source>
        <dbReference type="ARBA" id="ARBA00022729"/>
    </source>
</evidence>
<sequence>MNEEGRREGRDPPQAETADASRQWLVAGSHGSRWTAFSLRSNFERRPLLWIAVCVVALAVGGWLILGAGGPPVDGIWLRMQERGSWRVGMDPSFPPFETLDAEGAPVGYDVDLAREIAAEWGLEAEIVAIGFDSLLDALLVGRVDAVISAFPYNARMTKDVHYSPPYFEAGVRLVVGAGVAYEEVGDLEGGTVAVEWGSRGDAIARRLQREGAGFTRLPFESAEKAIEALVSGASDALLIDGVTLRLAQGDGKPIRAVGAVLDEDPYVIAVSIEAPKLQSALLQALATLKEEGRMGLLEERWFGKTAGSEE</sequence>
<comment type="caution">
    <text evidence="5">The sequence shown here is derived from an EMBL/GenBank/DDBJ whole genome shotgun (WGS) entry which is preliminary data.</text>
</comment>
<evidence type="ECO:0000256" key="3">
    <source>
        <dbReference type="SAM" id="Phobius"/>
    </source>
</evidence>
<feature type="compositionally biased region" description="Basic and acidic residues" evidence="2">
    <location>
        <begin position="1"/>
        <end position="13"/>
    </location>
</feature>
<dbReference type="AlphaFoldDB" id="A0A6B1D4V4"/>
<name>A0A6B1D4V4_9CHLR</name>
<evidence type="ECO:0000256" key="2">
    <source>
        <dbReference type="SAM" id="MobiDB-lite"/>
    </source>
</evidence>
<keyword evidence="1" id="KW-0732">Signal</keyword>
<organism evidence="5">
    <name type="scientific">Caldilineaceae bacterium SB0661_bin_32</name>
    <dbReference type="NCBI Taxonomy" id="2605255"/>
    <lineage>
        <taxon>Bacteria</taxon>
        <taxon>Bacillati</taxon>
        <taxon>Chloroflexota</taxon>
        <taxon>Caldilineae</taxon>
        <taxon>Caldilineales</taxon>
        <taxon>Caldilineaceae</taxon>
    </lineage>
</organism>
<proteinExistence type="predicted"/>
<gene>
    <name evidence="5" type="ORF">F4X14_08160</name>
</gene>
<dbReference type="Pfam" id="PF00497">
    <property type="entry name" value="SBP_bac_3"/>
    <property type="match status" value="1"/>
</dbReference>
<dbReference type="PANTHER" id="PTHR35936">
    <property type="entry name" value="MEMBRANE-BOUND LYTIC MUREIN TRANSGLYCOSYLASE F"/>
    <property type="match status" value="1"/>
</dbReference>
<keyword evidence="3" id="KW-0472">Membrane</keyword>
<dbReference type="Gene3D" id="3.40.190.10">
    <property type="entry name" value="Periplasmic binding protein-like II"/>
    <property type="match status" value="2"/>
</dbReference>
<dbReference type="CDD" id="cd13530">
    <property type="entry name" value="PBP2_peptides_like"/>
    <property type="match status" value="1"/>
</dbReference>
<feature type="transmembrane region" description="Helical" evidence="3">
    <location>
        <begin position="48"/>
        <end position="66"/>
    </location>
</feature>
<dbReference type="SUPFAM" id="SSF53850">
    <property type="entry name" value="Periplasmic binding protein-like II"/>
    <property type="match status" value="1"/>
</dbReference>
<reference evidence="5" key="1">
    <citation type="submission" date="2019-09" db="EMBL/GenBank/DDBJ databases">
        <title>Characterisation of the sponge microbiome using genome-centric metagenomics.</title>
        <authorList>
            <person name="Engelberts J.P."/>
            <person name="Robbins S.J."/>
            <person name="De Goeij J.M."/>
            <person name="Aranda M."/>
            <person name="Bell S.C."/>
            <person name="Webster N.S."/>
        </authorList>
    </citation>
    <scope>NUCLEOTIDE SEQUENCE</scope>
    <source>
        <strain evidence="5">SB0661_bin_32</strain>
    </source>
</reference>
<dbReference type="SMART" id="SM00062">
    <property type="entry name" value="PBPb"/>
    <property type="match status" value="1"/>
</dbReference>
<protein>
    <submittedName>
        <fullName evidence="5">Amino acid ABC transporter substrate-binding protein</fullName>
    </submittedName>
</protein>
<evidence type="ECO:0000259" key="4">
    <source>
        <dbReference type="SMART" id="SM00062"/>
    </source>
</evidence>
<feature type="region of interest" description="Disordered" evidence="2">
    <location>
        <begin position="1"/>
        <end position="20"/>
    </location>
</feature>